<sequence>MKIEQSIEDSLVIVLRRLDMHNTSSPSDENKDFFTNFGRVEGSLFVVAVAPSHTSLRTVRFSLSVPPLGRPHRNANCSPLAP</sequence>
<evidence type="ECO:0000313" key="2">
    <source>
        <dbReference type="Proteomes" id="UP000024635"/>
    </source>
</evidence>
<dbReference type="AlphaFoldDB" id="A0A016X1M2"/>
<reference evidence="2" key="1">
    <citation type="journal article" date="2015" name="Nat. Genet.">
        <title>The genome and transcriptome of the zoonotic hookworm Ancylostoma ceylanicum identify infection-specific gene families.</title>
        <authorList>
            <person name="Schwarz E.M."/>
            <person name="Hu Y."/>
            <person name="Antoshechkin I."/>
            <person name="Miller M.M."/>
            <person name="Sternberg P.W."/>
            <person name="Aroian R.V."/>
        </authorList>
    </citation>
    <scope>NUCLEOTIDE SEQUENCE</scope>
    <source>
        <strain evidence="2">HY135</strain>
    </source>
</reference>
<gene>
    <name evidence="1" type="primary">Acey_s0437.g1455</name>
    <name evidence="1" type="ORF">Y032_0437g1455</name>
</gene>
<name>A0A016X1M2_9BILA</name>
<organism evidence="1 2">
    <name type="scientific">Ancylostoma ceylanicum</name>
    <dbReference type="NCBI Taxonomy" id="53326"/>
    <lineage>
        <taxon>Eukaryota</taxon>
        <taxon>Metazoa</taxon>
        <taxon>Ecdysozoa</taxon>
        <taxon>Nematoda</taxon>
        <taxon>Chromadorea</taxon>
        <taxon>Rhabditida</taxon>
        <taxon>Rhabditina</taxon>
        <taxon>Rhabditomorpha</taxon>
        <taxon>Strongyloidea</taxon>
        <taxon>Ancylostomatidae</taxon>
        <taxon>Ancylostomatinae</taxon>
        <taxon>Ancylostoma</taxon>
    </lineage>
</organism>
<proteinExistence type="predicted"/>
<dbReference type="Proteomes" id="UP000024635">
    <property type="component" value="Unassembled WGS sequence"/>
</dbReference>
<protein>
    <submittedName>
        <fullName evidence="1">Uncharacterized protein</fullName>
    </submittedName>
</protein>
<keyword evidence="2" id="KW-1185">Reference proteome</keyword>
<dbReference type="EMBL" id="JARK01000037">
    <property type="protein sequence ID" value="EYC45148.1"/>
    <property type="molecule type" value="Genomic_DNA"/>
</dbReference>
<comment type="caution">
    <text evidence="1">The sequence shown here is derived from an EMBL/GenBank/DDBJ whole genome shotgun (WGS) entry which is preliminary data.</text>
</comment>
<accession>A0A016X1M2</accession>
<evidence type="ECO:0000313" key="1">
    <source>
        <dbReference type="EMBL" id="EYC45148.1"/>
    </source>
</evidence>